<reference evidence="6" key="3">
    <citation type="submission" date="2025-09" db="UniProtKB">
        <authorList>
            <consortium name="Ensembl"/>
        </authorList>
    </citation>
    <scope>IDENTIFICATION</scope>
</reference>
<keyword evidence="2" id="KW-0732">Signal</keyword>
<gene>
    <name evidence="6" type="primary">il22ra2</name>
</gene>
<dbReference type="OMA" id="SMENYYE"/>
<evidence type="ECO:0000259" key="5">
    <source>
        <dbReference type="PROSITE" id="PS50853"/>
    </source>
</evidence>
<sequence length="216" mass="24636">PLKLKQCHGTCSLNLLLCPEMLAPPAPVRFHSVDYKNVLHWSPPNNGSSLQYHVQWKIYGEPEWLDVDRCQGVQRLDCDLSGVTSDPREWYYARVRAVSPSTSSQSAWALSPRFSPRMDTIISPPGLRVNFTERGIMVRVNPPRMHVRRMRNLLRYKIYIIPSSGEEDVVQMGCCTRNLTLKDLHHNSKYCLQAQTVIPTQTKSSARSRLQCGTTV</sequence>
<keyword evidence="4" id="KW-0675">Receptor</keyword>
<feature type="domain" description="Fibronectin type-III" evidence="5">
    <location>
        <begin position="24"/>
        <end position="119"/>
    </location>
</feature>
<dbReference type="Proteomes" id="UP000472267">
    <property type="component" value="Chromosome 13"/>
</dbReference>
<evidence type="ECO:0000313" key="7">
    <source>
        <dbReference type="Proteomes" id="UP000472267"/>
    </source>
</evidence>
<dbReference type="InterPro" id="IPR050650">
    <property type="entry name" value="Type-II_Cytokine-TF_Rcpt"/>
</dbReference>
<dbReference type="Gene3D" id="2.60.40.10">
    <property type="entry name" value="Immunoglobulins"/>
    <property type="match status" value="1"/>
</dbReference>
<dbReference type="InterPro" id="IPR013783">
    <property type="entry name" value="Ig-like_fold"/>
</dbReference>
<evidence type="ECO:0000256" key="3">
    <source>
        <dbReference type="ARBA" id="ARBA00023157"/>
    </source>
</evidence>
<accession>A0A672JM50</accession>
<dbReference type="CDD" id="cd00063">
    <property type="entry name" value="FN3"/>
    <property type="match status" value="1"/>
</dbReference>
<evidence type="ECO:0000256" key="2">
    <source>
        <dbReference type="ARBA" id="ARBA00022729"/>
    </source>
</evidence>
<dbReference type="SUPFAM" id="SSF49265">
    <property type="entry name" value="Fibronectin type III"/>
    <property type="match status" value="2"/>
</dbReference>
<dbReference type="PANTHER" id="PTHR20859:SF53">
    <property type="entry name" value="INTERLEUKIN-22 RECEPTOR SUBUNIT ALPHA-1"/>
    <property type="match status" value="1"/>
</dbReference>
<keyword evidence="3" id="KW-1015">Disulfide bond</keyword>
<dbReference type="InterPro" id="IPR036116">
    <property type="entry name" value="FN3_sf"/>
</dbReference>
<dbReference type="InterPro" id="IPR003961">
    <property type="entry name" value="FN3_dom"/>
</dbReference>
<dbReference type="GO" id="GO:0005886">
    <property type="term" value="C:plasma membrane"/>
    <property type="evidence" value="ECO:0007669"/>
    <property type="project" value="TreeGrafter"/>
</dbReference>
<dbReference type="Pfam" id="PF09294">
    <property type="entry name" value="Interfer-bind"/>
    <property type="match status" value="1"/>
</dbReference>
<protein>
    <submittedName>
        <fullName evidence="6">Interleukin 22 receptor, alpha 2</fullName>
    </submittedName>
</protein>
<evidence type="ECO:0000256" key="4">
    <source>
        <dbReference type="ARBA" id="ARBA00023170"/>
    </source>
</evidence>
<dbReference type="InterPro" id="IPR015373">
    <property type="entry name" value="Interferon/interleukin_rcp_dom"/>
</dbReference>
<dbReference type="AlphaFoldDB" id="A0A672JM50"/>
<proteinExistence type="inferred from homology"/>
<dbReference type="FunFam" id="2.60.40.10:FF:000348">
    <property type="entry name" value="Interleukin 20 receptor subunit alpha"/>
    <property type="match status" value="1"/>
</dbReference>
<dbReference type="Ensembl" id="ENSSFAT00005055967.1">
    <property type="protein sequence ID" value="ENSSFAP00005054287.1"/>
    <property type="gene ID" value="ENSSFAG00005025854.1"/>
</dbReference>
<organism evidence="6 7">
    <name type="scientific">Salarias fasciatus</name>
    <name type="common">Jewelled blenny</name>
    <name type="synonym">Blennius fasciatus</name>
    <dbReference type="NCBI Taxonomy" id="181472"/>
    <lineage>
        <taxon>Eukaryota</taxon>
        <taxon>Metazoa</taxon>
        <taxon>Chordata</taxon>
        <taxon>Craniata</taxon>
        <taxon>Vertebrata</taxon>
        <taxon>Euteleostomi</taxon>
        <taxon>Actinopterygii</taxon>
        <taxon>Neopterygii</taxon>
        <taxon>Teleostei</taxon>
        <taxon>Neoteleostei</taxon>
        <taxon>Acanthomorphata</taxon>
        <taxon>Ovalentaria</taxon>
        <taxon>Blenniimorphae</taxon>
        <taxon>Blenniiformes</taxon>
        <taxon>Blennioidei</taxon>
        <taxon>Blenniidae</taxon>
        <taxon>Salariinae</taxon>
        <taxon>Salarias</taxon>
    </lineage>
</organism>
<evidence type="ECO:0000313" key="6">
    <source>
        <dbReference type="Ensembl" id="ENSSFAP00005054287.1"/>
    </source>
</evidence>
<reference evidence="6" key="2">
    <citation type="submission" date="2025-08" db="UniProtKB">
        <authorList>
            <consortium name="Ensembl"/>
        </authorList>
    </citation>
    <scope>IDENTIFICATION</scope>
</reference>
<evidence type="ECO:0000256" key="1">
    <source>
        <dbReference type="ARBA" id="ARBA00005399"/>
    </source>
</evidence>
<keyword evidence="7" id="KW-1185">Reference proteome</keyword>
<reference evidence="6" key="1">
    <citation type="submission" date="2019-06" db="EMBL/GenBank/DDBJ databases">
        <authorList>
            <consortium name="Wellcome Sanger Institute Data Sharing"/>
        </authorList>
    </citation>
    <scope>NUCLEOTIDE SEQUENCE [LARGE SCALE GENOMIC DNA]</scope>
</reference>
<dbReference type="Pfam" id="PF01108">
    <property type="entry name" value="Tissue_fac"/>
    <property type="match status" value="1"/>
</dbReference>
<dbReference type="GO" id="GO:0004896">
    <property type="term" value="F:cytokine receptor activity"/>
    <property type="evidence" value="ECO:0007669"/>
    <property type="project" value="TreeGrafter"/>
</dbReference>
<dbReference type="PROSITE" id="PS50853">
    <property type="entry name" value="FN3"/>
    <property type="match status" value="1"/>
</dbReference>
<comment type="similarity">
    <text evidence="1">Belongs to the type II cytokine receptor family.</text>
</comment>
<name>A0A672JM50_SALFA</name>
<dbReference type="PANTHER" id="PTHR20859">
    <property type="entry name" value="INTERFERON/INTERLEUKIN RECEPTOR"/>
    <property type="match status" value="1"/>
</dbReference>